<dbReference type="EMBL" id="CP016094">
    <property type="protein sequence ID" value="AOS43958.1"/>
    <property type="molecule type" value="Genomic_DNA"/>
</dbReference>
<protein>
    <submittedName>
        <fullName evidence="1">Uncharacterized protein</fullName>
    </submittedName>
</protein>
<accession>A0A1D8AST5</accession>
<keyword evidence="2" id="KW-1185">Reference proteome</keyword>
<dbReference type="Proteomes" id="UP000095228">
    <property type="component" value="Chromosome"/>
</dbReference>
<evidence type="ECO:0000313" key="1">
    <source>
        <dbReference type="EMBL" id="AOS43958.1"/>
    </source>
</evidence>
<sequence length="46" mass="5224">MRRSLQDLWAAGSADRRRVYGPTGFPPAPPVIWHLAFGFFPLYYAA</sequence>
<reference evidence="1 2" key="1">
    <citation type="submission" date="2016-06" db="EMBL/GenBank/DDBJ databases">
        <title>Three novel species with peptidoglycan cell walls form the new genus Lacunisphaera gen. nov. in the family Opitutaceae of the verrucomicrobial subdivision 4.</title>
        <authorList>
            <person name="Rast P."/>
            <person name="Gloeckner I."/>
            <person name="Jogler M."/>
            <person name="Boedeker C."/>
            <person name="Jeske O."/>
            <person name="Wiegand S."/>
            <person name="Reinhardt R."/>
            <person name="Schumann P."/>
            <person name="Rohde M."/>
            <person name="Spring S."/>
            <person name="Gloeckner F.O."/>
            <person name="Jogler C."/>
        </authorList>
    </citation>
    <scope>NUCLEOTIDE SEQUENCE [LARGE SCALE GENOMIC DNA]</scope>
    <source>
        <strain evidence="1 2">IG16b</strain>
    </source>
</reference>
<dbReference type="AlphaFoldDB" id="A0A1D8AST5"/>
<proteinExistence type="predicted"/>
<gene>
    <name evidence="1" type="ORF">Verru16b_01018</name>
</gene>
<dbReference type="STRING" id="1838286.Verru16b_01018"/>
<name>A0A1D8AST5_9BACT</name>
<evidence type="ECO:0000313" key="2">
    <source>
        <dbReference type="Proteomes" id="UP000095228"/>
    </source>
</evidence>
<organism evidence="1 2">
    <name type="scientific">Lacunisphaera limnophila</name>
    <dbReference type="NCBI Taxonomy" id="1838286"/>
    <lineage>
        <taxon>Bacteria</taxon>
        <taxon>Pseudomonadati</taxon>
        <taxon>Verrucomicrobiota</taxon>
        <taxon>Opitutia</taxon>
        <taxon>Opitutales</taxon>
        <taxon>Opitutaceae</taxon>
        <taxon>Lacunisphaera</taxon>
    </lineage>
</organism>
<dbReference type="KEGG" id="obg:Verru16b_01018"/>